<evidence type="ECO:0000256" key="3">
    <source>
        <dbReference type="SAM" id="SignalP"/>
    </source>
</evidence>
<evidence type="ECO:0000259" key="5">
    <source>
        <dbReference type="Pfam" id="PF03893"/>
    </source>
</evidence>
<evidence type="ECO:0000313" key="7">
    <source>
        <dbReference type="Proteomes" id="UP000636800"/>
    </source>
</evidence>
<keyword evidence="1" id="KW-0175">Coiled coil</keyword>
<reference evidence="6 7" key="1">
    <citation type="journal article" date="2020" name="Nat. Food">
        <title>A phased Vanilla planifolia genome enables genetic improvement of flavour and production.</title>
        <authorList>
            <person name="Hasing T."/>
            <person name="Tang H."/>
            <person name="Brym M."/>
            <person name="Khazi F."/>
            <person name="Huang T."/>
            <person name="Chambers A.H."/>
        </authorList>
    </citation>
    <scope>NUCLEOTIDE SEQUENCE [LARGE SCALE GENOMIC DNA]</scope>
    <source>
        <tissue evidence="6">Leaf</tissue>
    </source>
</reference>
<dbReference type="Proteomes" id="UP000636800">
    <property type="component" value="Chromosome 5"/>
</dbReference>
<dbReference type="GO" id="GO:0016042">
    <property type="term" value="P:lipid catabolic process"/>
    <property type="evidence" value="ECO:0007669"/>
    <property type="project" value="InterPro"/>
</dbReference>
<sequence length="574" mass="63804">MAAATLAVATTATATGMAMLLCVVLGRRCFGKQGEEDEKDEGIDDDGKRSKRDAEMERRLSRRPAEPPSTWQEAVATVADTIRFTYSETLGRWPIGDLAFGIKHHMRKQGLQLSSVFAGSHCLKIEGPALLDELIYLSRLLGLCIVLSKKPFSFFLKSSDYCPEDIIFRKNKAGLLKPSFTILRDKSSKSILLIVRGMHSIKDTLTAATGLVVPFSHSILDQCGVSKVILGYAHFGMVSAAHWIAKCATPYLLKAADQYPTYKIKIVGNSLGAGIAALLTYILRERIDFSSTTCIAFAPAACMTWDLAESGQTFVDTIINNSDLVPTFSIVSADNLRLEVAASSWLTDFRDQFQQPFTSCAGIISCKSQDFLKNAQQAALAFARCMDCLGIIACHEEESSHRVRRLQEKDTNSAAIKLADDMFLDQTVAVGSCSNQYCNGTEEEAEELTESELWLELEKDLKKQDEEMQTHEQTVDIKDERFSNVTERSKQPKSTEEIHFFPPGRIRHIAAAQSSEGNTGKSVIGEPSIGMYETPRHLYGKIRLSPNMIKDHYMPAYKNMIELMIENLRKKESN</sequence>
<feature type="signal peptide" evidence="3">
    <location>
        <begin position="1"/>
        <end position="26"/>
    </location>
</feature>
<evidence type="ECO:0000256" key="2">
    <source>
        <dbReference type="SAM" id="MobiDB-lite"/>
    </source>
</evidence>
<name>A0A835R2M4_VANPL</name>
<accession>A0A835R2M4</accession>
<organism evidence="6 7">
    <name type="scientific">Vanilla planifolia</name>
    <name type="common">Vanilla</name>
    <dbReference type="NCBI Taxonomy" id="51239"/>
    <lineage>
        <taxon>Eukaryota</taxon>
        <taxon>Viridiplantae</taxon>
        <taxon>Streptophyta</taxon>
        <taxon>Embryophyta</taxon>
        <taxon>Tracheophyta</taxon>
        <taxon>Spermatophyta</taxon>
        <taxon>Magnoliopsida</taxon>
        <taxon>Liliopsida</taxon>
        <taxon>Asparagales</taxon>
        <taxon>Orchidaceae</taxon>
        <taxon>Vanilloideae</taxon>
        <taxon>Vanilleae</taxon>
        <taxon>Vanilla</taxon>
    </lineage>
</organism>
<keyword evidence="7" id="KW-1185">Reference proteome</keyword>
<dbReference type="CDD" id="cd00519">
    <property type="entry name" value="Lipase_3"/>
    <property type="match status" value="1"/>
</dbReference>
<feature type="domain" description="Fungal lipase-type" evidence="4">
    <location>
        <begin position="193"/>
        <end position="329"/>
    </location>
</feature>
<gene>
    <name evidence="6" type="ORF">HPP92_011862</name>
</gene>
<protein>
    <submittedName>
        <fullName evidence="6">Uncharacterized protein</fullName>
    </submittedName>
</protein>
<feature type="region of interest" description="Disordered" evidence="2">
    <location>
        <begin position="34"/>
        <end position="68"/>
    </location>
</feature>
<feature type="coiled-coil region" evidence="1">
    <location>
        <begin position="454"/>
        <end position="481"/>
    </location>
</feature>
<evidence type="ECO:0000256" key="1">
    <source>
        <dbReference type="SAM" id="Coils"/>
    </source>
</evidence>
<dbReference type="InterPro" id="IPR002921">
    <property type="entry name" value="Fungal_lipase-type"/>
</dbReference>
<comment type="caution">
    <text evidence="6">The sequence shown here is derived from an EMBL/GenBank/DDBJ whole genome shotgun (WGS) entry which is preliminary data.</text>
</comment>
<keyword evidence="3" id="KW-0732">Signal</keyword>
<feature type="domain" description="Mono-/di-acylglycerol lipase N-terminal" evidence="5">
    <location>
        <begin position="60"/>
        <end position="114"/>
    </location>
</feature>
<evidence type="ECO:0000259" key="4">
    <source>
        <dbReference type="Pfam" id="PF01764"/>
    </source>
</evidence>
<dbReference type="Gene3D" id="3.40.50.1820">
    <property type="entry name" value="alpha/beta hydrolase"/>
    <property type="match status" value="1"/>
</dbReference>
<dbReference type="EMBL" id="JADCNL010000005">
    <property type="protein sequence ID" value="KAG0481004.1"/>
    <property type="molecule type" value="Genomic_DNA"/>
</dbReference>
<evidence type="ECO:0000313" key="6">
    <source>
        <dbReference type="EMBL" id="KAG0481004.1"/>
    </source>
</evidence>
<feature type="compositionally biased region" description="Acidic residues" evidence="2">
    <location>
        <begin position="35"/>
        <end position="44"/>
    </location>
</feature>
<dbReference type="PANTHER" id="PTHR46023">
    <property type="entry name" value="LIPASE CLASS 3 PROTEIN-LIKE"/>
    <property type="match status" value="1"/>
</dbReference>
<dbReference type="PANTHER" id="PTHR46023:SF6">
    <property type="entry name" value="LIPASE CLASS 3 FAMILY PROTEIN"/>
    <property type="match status" value="1"/>
</dbReference>
<dbReference type="SUPFAM" id="SSF53474">
    <property type="entry name" value="alpha/beta-Hydrolases"/>
    <property type="match status" value="1"/>
</dbReference>
<dbReference type="Pfam" id="PF03893">
    <property type="entry name" value="Lipase3_N"/>
    <property type="match status" value="1"/>
</dbReference>
<dbReference type="InterPro" id="IPR029058">
    <property type="entry name" value="AB_hydrolase_fold"/>
</dbReference>
<dbReference type="Pfam" id="PF01764">
    <property type="entry name" value="Lipase_3"/>
    <property type="match status" value="1"/>
</dbReference>
<dbReference type="InterPro" id="IPR005592">
    <property type="entry name" value="Mono/diacylglycerol_lipase_N"/>
</dbReference>
<proteinExistence type="predicted"/>
<dbReference type="AlphaFoldDB" id="A0A835R2M4"/>
<feature type="compositionally biased region" description="Basic and acidic residues" evidence="2">
    <location>
        <begin position="45"/>
        <end position="65"/>
    </location>
</feature>
<feature type="chain" id="PRO_5032502818" evidence="3">
    <location>
        <begin position="27"/>
        <end position="574"/>
    </location>
</feature>